<dbReference type="Proteomes" id="UP000789375">
    <property type="component" value="Unassembled WGS sequence"/>
</dbReference>
<gene>
    <name evidence="2" type="ORF">FMOSSE_LOCUS15132</name>
</gene>
<evidence type="ECO:0000313" key="2">
    <source>
        <dbReference type="EMBL" id="CAG8722982.1"/>
    </source>
</evidence>
<keyword evidence="3" id="KW-1185">Reference proteome</keyword>
<dbReference type="AlphaFoldDB" id="A0A9N9I5V1"/>
<protein>
    <submittedName>
        <fullName evidence="2">616_t:CDS:1</fullName>
    </submittedName>
</protein>
<evidence type="ECO:0000256" key="1">
    <source>
        <dbReference type="SAM" id="MobiDB-lite"/>
    </source>
</evidence>
<organism evidence="2 3">
    <name type="scientific">Funneliformis mosseae</name>
    <name type="common">Endomycorrhizal fungus</name>
    <name type="synonym">Glomus mosseae</name>
    <dbReference type="NCBI Taxonomy" id="27381"/>
    <lineage>
        <taxon>Eukaryota</taxon>
        <taxon>Fungi</taxon>
        <taxon>Fungi incertae sedis</taxon>
        <taxon>Mucoromycota</taxon>
        <taxon>Glomeromycotina</taxon>
        <taxon>Glomeromycetes</taxon>
        <taxon>Glomerales</taxon>
        <taxon>Glomeraceae</taxon>
        <taxon>Funneliformis</taxon>
    </lineage>
</organism>
<name>A0A9N9I5V1_FUNMO</name>
<comment type="caution">
    <text evidence="2">The sequence shown here is derived from an EMBL/GenBank/DDBJ whole genome shotgun (WGS) entry which is preliminary data.</text>
</comment>
<reference evidence="2" key="1">
    <citation type="submission" date="2021-06" db="EMBL/GenBank/DDBJ databases">
        <authorList>
            <person name="Kallberg Y."/>
            <person name="Tangrot J."/>
            <person name="Rosling A."/>
        </authorList>
    </citation>
    <scope>NUCLEOTIDE SEQUENCE</scope>
    <source>
        <strain evidence="2">87-6 pot B 2015</strain>
    </source>
</reference>
<accession>A0A9N9I5V1</accession>
<proteinExistence type="predicted"/>
<evidence type="ECO:0000313" key="3">
    <source>
        <dbReference type="Proteomes" id="UP000789375"/>
    </source>
</evidence>
<sequence>MSNLVIDSDVRTYRFKRKKYPFFMNTDASMWSFQRFYSTIIHSGDAPNTFNEIHNNWTASLKFIMKQKSVPESIVNFVRELIEFNSSKEFENLRDVFEQDFYAHVLATISSESMIKSTMTKGYMMQTNEILNSTLGKQGKKNEEDEDAMQDSNKVHSDDEFTEISPTRKNNLKRKLENDELPGYDRLAFLFNDSNEDTIINKIDENTLEDEIKLPQASDNKSFHISLVSLYDYESLHGCKEITENNLQQLSQDFADHIKWKCEPVPRDIQDYFDSSCEKLDNSNENKELKHFDTNVQF</sequence>
<feature type="non-terminal residue" evidence="2">
    <location>
        <position position="1"/>
    </location>
</feature>
<dbReference type="EMBL" id="CAJVPP010014078">
    <property type="protein sequence ID" value="CAG8722982.1"/>
    <property type="molecule type" value="Genomic_DNA"/>
</dbReference>
<feature type="region of interest" description="Disordered" evidence="1">
    <location>
        <begin position="136"/>
        <end position="156"/>
    </location>
</feature>